<proteinExistence type="inferred from homology"/>
<dbReference type="PANTHER" id="PTHR11933">
    <property type="entry name" value="TRNA 5-METHYLAMINOMETHYL-2-THIOURIDYLATE -METHYLTRANSFERASE"/>
    <property type="match status" value="1"/>
</dbReference>
<accession>A0AA39FCW1</accession>
<feature type="domain" description="tRNA-specific 2-thiouridylase MnmA-like central" evidence="14">
    <location>
        <begin position="213"/>
        <end position="276"/>
    </location>
</feature>
<evidence type="ECO:0000256" key="1">
    <source>
        <dbReference type="ARBA" id="ARBA00003986"/>
    </source>
</evidence>
<protein>
    <recommendedName>
        <fullName evidence="4">tRNA-5-taurinomethyluridine 2-sulfurtransferase</fullName>
        <ecNumber evidence="4">2.8.1.14</ecNumber>
    </recommendedName>
</protein>
<evidence type="ECO:0000256" key="5">
    <source>
        <dbReference type="ARBA" id="ARBA00022555"/>
    </source>
</evidence>
<name>A0AA39FCW1_MICHY</name>
<evidence type="ECO:0000256" key="10">
    <source>
        <dbReference type="ARBA" id="ARBA00022884"/>
    </source>
</evidence>
<comment type="similarity">
    <text evidence="3">Belongs to the MnmA/TRMU family.</text>
</comment>
<evidence type="ECO:0000256" key="2">
    <source>
        <dbReference type="ARBA" id="ARBA00004173"/>
    </source>
</evidence>
<evidence type="ECO:0000313" key="15">
    <source>
        <dbReference type="EMBL" id="KAK0167227.1"/>
    </source>
</evidence>
<comment type="function">
    <text evidence="1">Catalyzes the 2-thiolation of uridine at the wobble position (U34) of mitochondrial tRNA(Lys), tRNA(Glu) and tRNA(Gln). Required for the formation of 5-taurinomethyl-2-thiouridine (tm5s2U) of mitochondrial tRNA(Lys), tRNA(Glu), and tRNA(Gln) at the wobble position. ATP is required to activate the C2 atom of the wobble base.</text>
</comment>
<dbReference type="Gene3D" id="3.40.50.620">
    <property type="entry name" value="HUPs"/>
    <property type="match status" value="1"/>
</dbReference>
<sequence>MFKNIVLGMSGGVDSSVAALLLKRNGFNVTAVFLRNWDTADETGKCLADEDYRDADYVCKKLDIPLIEVNFVKEYWNDVFSYFLDSYQTGYTPNPDIMCNKNIKFDKFYNYAMHNLNADAVATGHYAKTSFGPYLENYKENTKVKLLRAADNRKDQTFFMSQVNQDPLQKCMFPLGDFKKPDVKKIAREAGLDMIANKDESMGICFIGSRTFQNFISEYIENKPGNFVDYNTGKVVAQHQGIHYWTLGQRSRIHGGPKPYYVFQKDVETNTILVVQGPCHTASFTRLLITSKPHWIYGKPKQLENNWNVFNCEFKFQHKDSTSPCRIFNSMNDRLIIALEKPHRAISPGQFAVLYTEEECLGSASILHPGPSLHSLGETLPRNVYVSKKIRDVAVHSA</sequence>
<feature type="domain" description="tRNA-specific 2-thiouridylase MnmA-like C-terminal" evidence="13">
    <location>
        <begin position="287"/>
        <end position="366"/>
    </location>
</feature>
<keyword evidence="8" id="KW-0547">Nucleotide-binding</keyword>
<dbReference type="Gene3D" id="2.30.30.280">
    <property type="entry name" value="Adenine nucleotide alpha hydrolases-like domains"/>
    <property type="match status" value="1"/>
</dbReference>
<comment type="catalytic activity">
    <reaction evidence="12">
        <text>5-taurinomethyluridine(34) in tRNA + S-sulfanyl-L-cysteinyl-[protein] + AH2 + ATP = 5-taurinomethyl-2-thiouridine(34) in tRNA + L-cysteinyl-[protein] + A + AMP + diphosphate + H(+)</text>
        <dbReference type="Rhea" id="RHEA:47040"/>
        <dbReference type="Rhea" id="RHEA-COMP:10131"/>
        <dbReference type="Rhea" id="RHEA-COMP:11726"/>
        <dbReference type="Rhea" id="RHEA-COMP:11732"/>
        <dbReference type="Rhea" id="RHEA-COMP:11733"/>
        <dbReference type="ChEBI" id="CHEBI:13193"/>
        <dbReference type="ChEBI" id="CHEBI:15378"/>
        <dbReference type="ChEBI" id="CHEBI:17499"/>
        <dbReference type="ChEBI" id="CHEBI:29950"/>
        <dbReference type="ChEBI" id="CHEBI:30616"/>
        <dbReference type="ChEBI" id="CHEBI:33019"/>
        <dbReference type="ChEBI" id="CHEBI:61963"/>
        <dbReference type="ChEBI" id="CHEBI:87171"/>
        <dbReference type="ChEBI" id="CHEBI:87172"/>
        <dbReference type="ChEBI" id="CHEBI:456215"/>
        <dbReference type="EC" id="2.8.1.14"/>
    </reaction>
</comment>
<dbReference type="InterPro" id="IPR023382">
    <property type="entry name" value="MnmA-like_central_sf"/>
</dbReference>
<evidence type="ECO:0000313" key="16">
    <source>
        <dbReference type="Proteomes" id="UP001168972"/>
    </source>
</evidence>
<evidence type="ECO:0000259" key="13">
    <source>
        <dbReference type="Pfam" id="PF20258"/>
    </source>
</evidence>
<keyword evidence="5" id="KW-0820">tRNA-binding</keyword>
<dbReference type="PANTHER" id="PTHR11933:SF5">
    <property type="entry name" value="MITOCHONDRIAL TRNA-SPECIFIC 2-THIOURIDYLASE 1"/>
    <property type="match status" value="1"/>
</dbReference>
<dbReference type="InterPro" id="IPR046885">
    <property type="entry name" value="MnmA-like_C"/>
</dbReference>
<dbReference type="EMBL" id="JAQQBR010001832">
    <property type="protein sequence ID" value="KAK0167227.1"/>
    <property type="molecule type" value="Genomic_DNA"/>
</dbReference>
<evidence type="ECO:0000256" key="6">
    <source>
        <dbReference type="ARBA" id="ARBA00022679"/>
    </source>
</evidence>
<keyword evidence="10" id="KW-0694">RNA-binding</keyword>
<dbReference type="InterPro" id="IPR014729">
    <property type="entry name" value="Rossmann-like_a/b/a_fold"/>
</dbReference>
<organism evidence="15 16">
    <name type="scientific">Microctonus hyperodae</name>
    <name type="common">Parasitoid wasp</name>
    <dbReference type="NCBI Taxonomy" id="165561"/>
    <lineage>
        <taxon>Eukaryota</taxon>
        <taxon>Metazoa</taxon>
        <taxon>Ecdysozoa</taxon>
        <taxon>Arthropoda</taxon>
        <taxon>Hexapoda</taxon>
        <taxon>Insecta</taxon>
        <taxon>Pterygota</taxon>
        <taxon>Neoptera</taxon>
        <taxon>Endopterygota</taxon>
        <taxon>Hymenoptera</taxon>
        <taxon>Apocrita</taxon>
        <taxon>Ichneumonoidea</taxon>
        <taxon>Braconidae</taxon>
        <taxon>Euphorinae</taxon>
        <taxon>Microctonus</taxon>
    </lineage>
</organism>
<evidence type="ECO:0000256" key="8">
    <source>
        <dbReference type="ARBA" id="ARBA00022741"/>
    </source>
</evidence>
<dbReference type="SUPFAM" id="SSF52402">
    <property type="entry name" value="Adenine nucleotide alpha hydrolases-like"/>
    <property type="match status" value="1"/>
</dbReference>
<dbReference type="GO" id="GO:0061708">
    <property type="term" value="F:tRNA-5-taurinomethyluridine 2-sulfurtransferase"/>
    <property type="evidence" value="ECO:0007669"/>
    <property type="project" value="UniProtKB-EC"/>
</dbReference>
<dbReference type="NCBIfam" id="NF001138">
    <property type="entry name" value="PRK00143.1"/>
    <property type="match status" value="1"/>
</dbReference>
<gene>
    <name evidence="15" type="ORF">PV327_004656</name>
</gene>
<dbReference type="Gene3D" id="2.40.30.10">
    <property type="entry name" value="Translation factors"/>
    <property type="match status" value="1"/>
</dbReference>
<dbReference type="FunFam" id="2.30.30.280:FF:000001">
    <property type="entry name" value="tRNA-specific 2-thiouridylase MnmA"/>
    <property type="match status" value="1"/>
</dbReference>
<comment type="caution">
    <text evidence="15">The sequence shown here is derived from an EMBL/GenBank/DDBJ whole genome shotgun (WGS) entry which is preliminary data.</text>
</comment>
<keyword evidence="6" id="KW-0808">Transferase</keyword>
<evidence type="ECO:0000256" key="3">
    <source>
        <dbReference type="ARBA" id="ARBA00006191"/>
    </source>
</evidence>
<evidence type="ECO:0000256" key="11">
    <source>
        <dbReference type="ARBA" id="ARBA00023157"/>
    </source>
</evidence>
<dbReference type="Pfam" id="PF03054">
    <property type="entry name" value="tRNA_Me_trans"/>
    <property type="match status" value="1"/>
</dbReference>
<dbReference type="GO" id="GO:0002143">
    <property type="term" value="P:tRNA wobble position uridine thiolation"/>
    <property type="evidence" value="ECO:0007669"/>
    <property type="project" value="TreeGrafter"/>
</dbReference>
<dbReference type="HAMAP" id="MF_00144">
    <property type="entry name" value="tRNA_thiouridyl_MnmA"/>
    <property type="match status" value="1"/>
</dbReference>
<dbReference type="Pfam" id="PF20259">
    <property type="entry name" value="tRNA_Me_trans_M"/>
    <property type="match status" value="1"/>
</dbReference>
<dbReference type="Pfam" id="PF20258">
    <property type="entry name" value="tRNA_Me_trans_C"/>
    <property type="match status" value="1"/>
</dbReference>
<dbReference type="FunFam" id="3.40.50.620:FF:000104">
    <property type="entry name" value="Mitochondrial tRNA-specific 2-thiouridylase 1"/>
    <property type="match status" value="1"/>
</dbReference>
<dbReference type="NCBIfam" id="TIGR00420">
    <property type="entry name" value="trmU"/>
    <property type="match status" value="1"/>
</dbReference>
<dbReference type="InterPro" id="IPR046884">
    <property type="entry name" value="MnmA-like_central"/>
</dbReference>
<keyword evidence="9" id="KW-0067">ATP-binding</keyword>
<dbReference type="AlphaFoldDB" id="A0AA39FCW1"/>
<evidence type="ECO:0000259" key="14">
    <source>
        <dbReference type="Pfam" id="PF20259"/>
    </source>
</evidence>
<evidence type="ECO:0000256" key="12">
    <source>
        <dbReference type="ARBA" id="ARBA00049564"/>
    </source>
</evidence>
<dbReference type="GO" id="GO:0005524">
    <property type="term" value="F:ATP binding"/>
    <property type="evidence" value="ECO:0007669"/>
    <property type="project" value="UniProtKB-KW"/>
</dbReference>
<dbReference type="Proteomes" id="UP001168972">
    <property type="component" value="Unassembled WGS sequence"/>
</dbReference>
<reference evidence="15" key="1">
    <citation type="journal article" date="2023" name="bioRxiv">
        <title>Scaffold-level genome assemblies of two parasitoid biocontrol wasps reveal the parthenogenesis mechanism and an associated novel virus.</title>
        <authorList>
            <person name="Inwood S."/>
            <person name="Skelly J."/>
            <person name="Guhlin J."/>
            <person name="Harrop T."/>
            <person name="Goldson S."/>
            <person name="Dearden P."/>
        </authorList>
    </citation>
    <scope>NUCLEOTIDE SEQUENCE</scope>
    <source>
        <strain evidence="15">Lincoln</strain>
        <tissue evidence="15">Whole body</tissue>
    </source>
</reference>
<keyword evidence="16" id="KW-1185">Reference proteome</keyword>
<dbReference type="GO" id="GO:0005739">
    <property type="term" value="C:mitochondrion"/>
    <property type="evidence" value="ECO:0007669"/>
    <property type="project" value="UniProtKB-SubCell"/>
</dbReference>
<evidence type="ECO:0000256" key="7">
    <source>
        <dbReference type="ARBA" id="ARBA00022694"/>
    </source>
</evidence>
<reference evidence="15" key="2">
    <citation type="submission" date="2023-03" db="EMBL/GenBank/DDBJ databases">
        <authorList>
            <person name="Inwood S.N."/>
            <person name="Skelly J.G."/>
            <person name="Guhlin J."/>
            <person name="Harrop T.W.R."/>
            <person name="Goldson S.G."/>
            <person name="Dearden P.K."/>
        </authorList>
    </citation>
    <scope>NUCLEOTIDE SEQUENCE</scope>
    <source>
        <strain evidence="15">Lincoln</strain>
        <tissue evidence="15">Whole body</tissue>
    </source>
</reference>
<dbReference type="EC" id="2.8.1.14" evidence="4"/>
<keyword evidence="11" id="KW-1015">Disulfide bond</keyword>
<dbReference type="InterPro" id="IPR004506">
    <property type="entry name" value="MnmA-like"/>
</dbReference>
<keyword evidence="7" id="KW-0819">tRNA processing</keyword>
<comment type="subcellular location">
    <subcellularLocation>
        <location evidence="2">Mitochondrion</location>
    </subcellularLocation>
</comment>
<evidence type="ECO:0000256" key="4">
    <source>
        <dbReference type="ARBA" id="ARBA00011953"/>
    </source>
</evidence>
<evidence type="ECO:0000256" key="9">
    <source>
        <dbReference type="ARBA" id="ARBA00022840"/>
    </source>
</evidence>
<dbReference type="GO" id="GO:0000049">
    <property type="term" value="F:tRNA binding"/>
    <property type="evidence" value="ECO:0007669"/>
    <property type="project" value="UniProtKB-KW"/>
</dbReference>
<dbReference type="CDD" id="cd01998">
    <property type="entry name" value="MnmA_TRMU-like"/>
    <property type="match status" value="1"/>
</dbReference>